<feature type="transmembrane region" description="Helical" evidence="2">
    <location>
        <begin position="6"/>
        <end position="25"/>
    </location>
</feature>
<accession>A0A3T0EDA7</accession>
<organism evidence="3 4">
    <name type="scientific">Glycocaulis alkaliphilus</name>
    <dbReference type="NCBI Taxonomy" id="1434191"/>
    <lineage>
        <taxon>Bacteria</taxon>
        <taxon>Pseudomonadati</taxon>
        <taxon>Pseudomonadota</taxon>
        <taxon>Alphaproteobacteria</taxon>
        <taxon>Maricaulales</taxon>
        <taxon>Maricaulaceae</taxon>
        <taxon>Glycocaulis</taxon>
    </lineage>
</organism>
<feature type="transmembrane region" description="Helical" evidence="2">
    <location>
        <begin position="159"/>
        <end position="180"/>
    </location>
</feature>
<dbReference type="AlphaFoldDB" id="A0A3T0EDA7"/>
<keyword evidence="4" id="KW-1185">Reference proteome</keyword>
<feature type="compositionally biased region" description="Polar residues" evidence="1">
    <location>
        <begin position="287"/>
        <end position="296"/>
    </location>
</feature>
<evidence type="ECO:0000313" key="4">
    <source>
        <dbReference type="Proteomes" id="UP000286954"/>
    </source>
</evidence>
<dbReference type="Proteomes" id="UP000286954">
    <property type="component" value="Chromosome"/>
</dbReference>
<sequence>MDSVTLTLVFALLAAGVVLLTLAGMRFAARYTRAHSPLLAAFSAGLLLTIAVLHLIPESLAGSPIAVWMIGGGLVLGLVLRRAAGLFAPDRDSAAALAPVLAIALHAAFDGLTYTIAFASDSFSGLAAGAGLLLHKPADAAVCFILLQRAGVSDGRAALWSFLAAGASTLVFAGITAPFAGALSPALVAGLLGLAAGVLIHVSAAHLLVHARTGGLRRAVPMVMLGIVAATGLTAAHRAGHDYHHHAHDHDHDHAHDDALVISAAPHFGPVGGPASPRNGDGHTNVHRVSQSGEQP</sequence>
<evidence type="ECO:0000256" key="2">
    <source>
        <dbReference type="SAM" id="Phobius"/>
    </source>
</evidence>
<feature type="transmembrane region" description="Helical" evidence="2">
    <location>
        <begin position="62"/>
        <end position="81"/>
    </location>
</feature>
<reference evidence="3 4" key="1">
    <citation type="submission" date="2016-12" db="EMBL/GenBank/DDBJ databases">
        <title>The genome of dimorphic prosthecate Glycocaulis alkaliphilus 6b-8t, isolated from crude oil dictates its adaptability in petroleum environments.</title>
        <authorList>
            <person name="Wu X.-L."/>
            <person name="Geng S."/>
        </authorList>
    </citation>
    <scope>NUCLEOTIDE SEQUENCE [LARGE SCALE GENOMIC DNA]</scope>
    <source>
        <strain evidence="3 4">6B-8</strain>
    </source>
</reference>
<feature type="transmembrane region" description="Helical" evidence="2">
    <location>
        <begin position="37"/>
        <end position="56"/>
    </location>
</feature>
<protein>
    <submittedName>
        <fullName evidence="3">Zinc/iron ABC transporter permease</fullName>
    </submittedName>
</protein>
<feature type="transmembrane region" description="Helical" evidence="2">
    <location>
        <begin position="186"/>
        <end position="209"/>
    </location>
</feature>
<keyword evidence="2" id="KW-0812">Transmembrane</keyword>
<feature type="region of interest" description="Disordered" evidence="1">
    <location>
        <begin position="271"/>
        <end position="296"/>
    </location>
</feature>
<feature type="transmembrane region" description="Helical" evidence="2">
    <location>
        <begin position="93"/>
        <end position="117"/>
    </location>
</feature>
<proteinExistence type="predicted"/>
<dbReference type="KEGG" id="gak:X907_2761"/>
<evidence type="ECO:0000256" key="1">
    <source>
        <dbReference type="SAM" id="MobiDB-lite"/>
    </source>
</evidence>
<gene>
    <name evidence="3" type="ORF">X907_2761</name>
</gene>
<dbReference type="EMBL" id="CP018911">
    <property type="protein sequence ID" value="AZU05270.1"/>
    <property type="molecule type" value="Genomic_DNA"/>
</dbReference>
<name>A0A3T0EDA7_9PROT</name>
<keyword evidence="2" id="KW-0472">Membrane</keyword>
<evidence type="ECO:0000313" key="3">
    <source>
        <dbReference type="EMBL" id="AZU05270.1"/>
    </source>
</evidence>
<feature type="transmembrane region" description="Helical" evidence="2">
    <location>
        <begin position="123"/>
        <end position="147"/>
    </location>
</feature>
<keyword evidence="2" id="KW-1133">Transmembrane helix</keyword>